<proteinExistence type="predicted"/>
<accession>A0AAU7PG43</accession>
<reference evidence="1" key="1">
    <citation type="submission" date="2024-05" db="EMBL/GenBank/DDBJ databases">
        <authorList>
            <person name="Badawy S."/>
            <person name="Skurnik M."/>
        </authorList>
    </citation>
    <scope>NUCLEOTIDE SEQUENCE</scope>
</reference>
<sequence length="99" mass="11064">MTVLKCFSTICTYQHGGNKMITLEKRIKETTSLVELLTVLKCKTTPFSTPDFINMVDVNGRYRITVEQGAAKVFSTKNTKEVIHAVNVKKVVAIDSKVL</sequence>
<name>A0AAU7PG43_9CAUD</name>
<evidence type="ECO:0000313" key="1">
    <source>
        <dbReference type="EMBL" id="XBS49125.1"/>
    </source>
</evidence>
<protein>
    <submittedName>
        <fullName evidence="1">Uncharacterized protein</fullName>
    </submittedName>
</protein>
<dbReference type="EMBL" id="PP777464">
    <property type="protein sequence ID" value="XBS49739.1"/>
    <property type="molecule type" value="Genomic_DNA"/>
</dbReference>
<organism evidence="1">
    <name type="scientific">Escherichia phage fEgEco12</name>
    <dbReference type="NCBI Taxonomy" id="3158837"/>
    <lineage>
        <taxon>Viruses</taxon>
        <taxon>Duplodnaviria</taxon>
        <taxon>Heunggongvirae</taxon>
        <taxon>Uroviricota</taxon>
        <taxon>Caudoviricetes</taxon>
    </lineage>
</organism>
<dbReference type="EMBL" id="PP777464">
    <property type="protein sequence ID" value="XBS49125.1"/>
    <property type="molecule type" value="Genomic_DNA"/>
</dbReference>